<dbReference type="GO" id="GO:0004650">
    <property type="term" value="F:polygalacturonase activity"/>
    <property type="evidence" value="ECO:0007669"/>
    <property type="project" value="InterPro"/>
</dbReference>
<accession>A0A0D2NAG5</accession>
<gene>
    <name evidence="4" type="ORF">HYPSUDRAFT_91479</name>
</gene>
<keyword evidence="4" id="KW-0378">Hydrolase</keyword>
<keyword evidence="2" id="KW-0732">Signal</keyword>
<dbReference type="EMBL" id="KN817627">
    <property type="protein sequence ID" value="KJA16119.1"/>
    <property type="molecule type" value="Genomic_DNA"/>
</dbReference>
<feature type="domain" description="Rhamnogalacturonase A/B/Epimerase-like pectate lyase" evidence="3">
    <location>
        <begin position="88"/>
        <end position="315"/>
    </location>
</feature>
<dbReference type="InterPro" id="IPR024535">
    <property type="entry name" value="RHGA/B-epi-like_pectate_lyase"/>
</dbReference>
<dbReference type="SUPFAM" id="SSF51126">
    <property type="entry name" value="Pectin lyase-like"/>
    <property type="match status" value="2"/>
</dbReference>
<dbReference type="STRING" id="945553.A0A0D2NAG5"/>
<proteinExistence type="predicted"/>
<evidence type="ECO:0000256" key="1">
    <source>
        <dbReference type="SAM" id="MobiDB-lite"/>
    </source>
</evidence>
<evidence type="ECO:0000259" key="3">
    <source>
        <dbReference type="Pfam" id="PF12708"/>
    </source>
</evidence>
<feature type="region of interest" description="Disordered" evidence="1">
    <location>
        <begin position="34"/>
        <end position="54"/>
    </location>
</feature>
<evidence type="ECO:0000256" key="2">
    <source>
        <dbReference type="SAM" id="SignalP"/>
    </source>
</evidence>
<evidence type="ECO:0000313" key="5">
    <source>
        <dbReference type="Proteomes" id="UP000054270"/>
    </source>
</evidence>
<dbReference type="PANTHER" id="PTHR33928">
    <property type="entry name" value="POLYGALACTURONASE QRT3"/>
    <property type="match status" value="1"/>
</dbReference>
<dbReference type="AlphaFoldDB" id="A0A0D2NAG5"/>
<organism evidence="4 5">
    <name type="scientific">Hypholoma sublateritium (strain FD-334 SS-4)</name>
    <dbReference type="NCBI Taxonomy" id="945553"/>
    <lineage>
        <taxon>Eukaryota</taxon>
        <taxon>Fungi</taxon>
        <taxon>Dikarya</taxon>
        <taxon>Basidiomycota</taxon>
        <taxon>Agaricomycotina</taxon>
        <taxon>Agaricomycetes</taxon>
        <taxon>Agaricomycetidae</taxon>
        <taxon>Agaricales</taxon>
        <taxon>Agaricineae</taxon>
        <taxon>Strophariaceae</taxon>
        <taxon>Hypholoma</taxon>
    </lineage>
</organism>
<reference evidence="5" key="1">
    <citation type="submission" date="2014-04" db="EMBL/GenBank/DDBJ databases">
        <title>Evolutionary Origins and Diversification of the Mycorrhizal Mutualists.</title>
        <authorList>
            <consortium name="DOE Joint Genome Institute"/>
            <consortium name="Mycorrhizal Genomics Consortium"/>
            <person name="Kohler A."/>
            <person name="Kuo A."/>
            <person name="Nagy L.G."/>
            <person name="Floudas D."/>
            <person name="Copeland A."/>
            <person name="Barry K.W."/>
            <person name="Cichocki N."/>
            <person name="Veneault-Fourrey C."/>
            <person name="LaButti K."/>
            <person name="Lindquist E.A."/>
            <person name="Lipzen A."/>
            <person name="Lundell T."/>
            <person name="Morin E."/>
            <person name="Murat C."/>
            <person name="Riley R."/>
            <person name="Ohm R."/>
            <person name="Sun H."/>
            <person name="Tunlid A."/>
            <person name="Henrissat B."/>
            <person name="Grigoriev I.V."/>
            <person name="Hibbett D.S."/>
            <person name="Martin F."/>
        </authorList>
    </citation>
    <scope>NUCLEOTIDE SEQUENCE [LARGE SCALE GENOMIC DNA]</scope>
    <source>
        <strain evidence="5">FD-334 SS-4</strain>
    </source>
</reference>
<evidence type="ECO:0000313" key="4">
    <source>
        <dbReference type="EMBL" id="KJA16119.1"/>
    </source>
</evidence>
<feature type="signal peptide" evidence="2">
    <location>
        <begin position="1"/>
        <end position="23"/>
    </location>
</feature>
<dbReference type="CDD" id="cd23668">
    <property type="entry name" value="GH55_beta13glucanase-like"/>
    <property type="match status" value="1"/>
</dbReference>
<sequence length="811" mass="87292">MPSRGRGLSDIVTVLLLFGIVVHHRIFIHATASSPEANETRMSPNKSTGQTQQGTIACDEPYEPFWMENIKHQGLAPFNSDPKNYKVFRNVKDYGAVGDGVHDDTSAINLAITSQKRCGLATKCSSSTVSPAVVYFPKGTYLISAPIIPYYYTQLIGDAKTPPTLLAAPNFNGMAIIDANPYIPGGGGAQYFQATNNFHRSIRNFVIDTRRVPPEKSQGTGIHWQVAQATSLINIVFEMSAASNTAHQGIWMENGSGGFMGDLIFNGGKFGIWGGNQQFTVRNITVNNAQIGVYSLWNWGWTYQDVKFNNCGVAFDVATGGVKSSGQTTGALAIIDAVVTNTPIFIRTSQPSNGTLDGSLLINNAELTDVPVAVSVLNGTTVLPGTSSNQRTKIIDSWAQGNVYNRTQGKGSFKQGSIDAPFKAPSLLGSTGRIVSKGHPQYQYHSRTDFVSARDEGAAGDGVTDDTDALQALFTKYANCKIIFLDAGFYVVSSTVTIPAGTRLVGEAWSVLAGKGPAFQDQKNPQVVFRVGEKGSQGVTEITDVVFTTVGPTAGAIVVEWNVRDPEGVQAGAGMWDSHIRLAGSRGTNLEASTCPQLGTGPYDPCYAAFMSLHITRFATAYFEGTWIWLADHDLDENSQGQITTYAGRGVLSESHGPVWMIGTASEHHVIHQYNLVGARNHYMGLIQTESPYFQPKPAAPTPFSINPIYHDPKPYEGNASSWALAVSGSQGIIIFGAGLYSFFVNYSQTCEAIRNCQSQIVNLDSLSDIHIYSLSTVASEYQLSVHSHGVVSASDNDNGFASTVTAWTPN</sequence>
<dbReference type="Proteomes" id="UP000054270">
    <property type="component" value="Unassembled WGS sequence"/>
</dbReference>
<dbReference type="InterPro" id="IPR011050">
    <property type="entry name" value="Pectin_lyase_fold/virulence"/>
</dbReference>
<dbReference type="InterPro" id="IPR012334">
    <property type="entry name" value="Pectin_lyas_fold"/>
</dbReference>
<dbReference type="OrthoDB" id="1046782at2759"/>
<dbReference type="Gene3D" id="2.160.20.10">
    <property type="entry name" value="Single-stranded right-handed beta-helix, Pectin lyase-like"/>
    <property type="match status" value="2"/>
</dbReference>
<feature type="domain" description="Rhamnogalacturonase A/B/Epimerase-like pectate lyase" evidence="3">
    <location>
        <begin position="450"/>
        <end position="509"/>
    </location>
</feature>
<dbReference type="PANTHER" id="PTHR33928:SF2">
    <property type="entry name" value="PECTATE LYASE SUPERFAMILY PROTEIN DOMAIN-CONTAINING PROTEIN-RELATED"/>
    <property type="match status" value="1"/>
</dbReference>
<feature type="chain" id="PRO_5002248451" evidence="2">
    <location>
        <begin position="24"/>
        <end position="811"/>
    </location>
</feature>
<keyword evidence="5" id="KW-1185">Reference proteome</keyword>
<protein>
    <submittedName>
        <fullName evidence="4">Glycoside hydrolase family 55 protein</fullName>
    </submittedName>
</protein>
<name>A0A0D2NAG5_HYPSF</name>
<dbReference type="InterPro" id="IPR039279">
    <property type="entry name" value="QRT3-like"/>
</dbReference>
<dbReference type="Pfam" id="PF12708">
    <property type="entry name" value="Pect-lyase_RHGA_epim"/>
    <property type="match status" value="2"/>
</dbReference>